<comment type="similarity">
    <text evidence="1">Belongs to the 'GDXG' lipolytic enzyme family.</text>
</comment>
<name>A0A5A7R1V4_STRAF</name>
<gene>
    <name evidence="3" type="ORF">STAS_29079</name>
</gene>
<evidence type="ECO:0000256" key="1">
    <source>
        <dbReference type="ARBA" id="ARBA00010515"/>
    </source>
</evidence>
<dbReference type="AlphaFoldDB" id="A0A5A7R1V4"/>
<dbReference type="Proteomes" id="UP000325081">
    <property type="component" value="Unassembled WGS sequence"/>
</dbReference>
<evidence type="ECO:0000259" key="2">
    <source>
        <dbReference type="Pfam" id="PF07859"/>
    </source>
</evidence>
<comment type="caution">
    <text evidence="3">The sequence shown here is derived from an EMBL/GenBank/DDBJ whole genome shotgun (WGS) entry which is preliminary data.</text>
</comment>
<keyword evidence="4" id="KW-1185">Reference proteome</keyword>
<protein>
    <submittedName>
        <fullName evidence="3">Alpha/beta-Hydrolases superfamily protein</fullName>
    </submittedName>
</protein>
<proteinExistence type="inferred from homology"/>
<sequence length="329" mass="36152">MSLVTEAPGFLQVFSDGTVKRFNPKTVDPSATLSDKYKSNDVTIDPSKSITARIFSPSDPVSQPKQQQQQQQKLPVIVYFHGGGFCIGSTTWLGYHVFLGNLSAVAQAYIVSIDYRLAPEHRLPIAYNDCIAALEWLGSASGPWLDRADRSRVFLCGDSAGGNIAHRVAALSVKGNIPGIGIRGLLPIHPFFGSDERTELEAAGGGGSADEVAMNDMFWRLSLPEGSGRGFYGCDYTKEDAEWARFPAVLVFVAGMDFLRERGVMYAEFLKGNGVERVNLIEADEEGHVFHVWNPESEATFVLQKQIAIYLHFLRFSSMFSPSETLLVS</sequence>
<keyword evidence="3" id="KW-0378">Hydrolase</keyword>
<dbReference type="PANTHER" id="PTHR23024">
    <property type="entry name" value="ARYLACETAMIDE DEACETYLASE"/>
    <property type="match status" value="1"/>
</dbReference>
<dbReference type="Pfam" id="PF07859">
    <property type="entry name" value="Abhydrolase_3"/>
    <property type="match status" value="1"/>
</dbReference>
<dbReference type="PANTHER" id="PTHR23024:SF635">
    <property type="entry name" value="OS07G0162700 PROTEIN"/>
    <property type="match status" value="1"/>
</dbReference>
<evidence type="ECO:0000313" key="3">
    <source>
        <dbReference type="EMBL" id="GER51675.1"/>
    </source>
</evidence>
<accession>A0A5A7R1V4</accession>
<dbReference type="EMBL" id="BKCP01009848">
    <property type="protein sequence ID" value="GER51675.1"/>
    <property type="molecule type" value="Genomic_DNA"/>
</dbReference>
<dbReference type="GO" id="GO:0016787">
    <property type="term" value="F:hydrolase activity"/>
    <property type="evidence" value="ECO:0007669"/>
    <property type="project" value="UniProtKB-KW"/>
</dbReference>
<organism evidence="3 4">
    <name type="scientific">Striga asiatica</name>
    <name type="common">Asiatic witchweed</name>
    <name type="synonym">Buchnera asiatica</name>
    <dbReference type="NCBI Taxonomy" id="4170"/>
    <lineage>
        <taxon>Eukaryota</taxon>
        <taxon>Viridiplantae</taxon>
        <taxon>Streptophyta</taxon>
        <taxon>Embryophyta</taxon>
        <taxon>Tracheophyta</taxon>
        <taxon>Spermatophyta</taxon>
        <taxon>Magnoliopsida</taxon>
        <taxon>eudicotyledons</taxon>
        <taxon>Gunneridae</taxon>
        <taxon>Pentapetalae</taxon>
        <taxon>asterids</taxon>
        <taxon>lamiids</taxon>
        <taxon>Lamiales</taxon>
        <taxon>Orobanchaceae</taxon>
        <taxon>Buchnereae</taxon>
        <taxon>Striga</taxon>
    </lineage>
</organism>
<evidence type="ECO:0000313" key="4">
    <source>
        <dbReference type="Proteomes" id="UP000325081"/>
    </source>
</evidence>
<dbReference type="InterPro" id="IPR050466">
    <property type="entry name" value="Carboxylest/Gibb_receptor"/>
</dbReference>
<feature type="domain" description="Alpha/beta hydrolase fold-3" evidence="2">
    <location>
        <begin position="77"/>
        <end position="291"/>
    </location>
</feature>
<reference evidence="4" key="1">
    <citation type="journal article" date="2019" name="Curr. Biol.">
        <title>Genome Sequence of Striga asiatica Provides Insight into the Evolution of Plant Parasitism.</title>
        <authorList>
            <person name="Yoshida S."/>
            <person name="Kim S."/>
            <person name="Wafula E.K."/>
            <person name="Tanskanen J."/>
            <person name="Kim Y.M."/>
            <person name="Honaas L."/>
            <person name="Yang Z."/>
            <person name="Spallek T."/>
            <person name="Conn C.E."/>
            <person name="Ichihashi Y."/>
            <person name="Cheong K."/>
            <person name="Cui S."/>
            <person name="Der J.P."/>
            <person name="Gundlach H."/>
            <person name="Jiao Y."/>
            <person name="Hori C."/>
            <person name="Ishida J.K."/>
            <person name="Kasahara H."/>
            <person name="Kiba T."/>
            <person name="Kim M.S."/>
            <person name="Koo N."/>
            <person name="Laohavisit A."/>
            <person name="Lee Y.H."/>
            <person name="Lumba S."/>
            <person name="McCourt P."/>
            <person name="Mortimer J.C."/>
            <person name="Mutuku J.M."/>
            <person name="Nomura T."/>
            <person name="Sasaki-Sekimoto Y."/>
            <person name="Seto Y."/>
            <person name="Wang Y."/>
            <person name="Wakatake T."/>
            <person name="Sakakibara H."/>
            <person name="Demura T."/>
            <person name="Yamaguchi S."/>
            <person name="Yoneyama K."/>
            <person name="Manabe R.I."/>
            <person name="Nelson D.C."/>
            <person name="Schulman A.H."/>
            <person name="Timko M.P."/>
            <person name="dePamphilis C.W."/>
            <person name="Choi D."/>
            <person name="Shirasu K."/>
        </authorList>
    </citation>
    <scope>NUCLEOTIDE SEQUENCE [LARGE SCALE GENOMIC DNA]</scope>
    <source>
        <strain evidence="4">cv. UVA1</strain>
    </source>
</reference>
<dbReference type="SUPFAM" id="SSF53474">
    <property type="entry name" value="alpha/beta-Hydrolases"/>
    <property type="match status" value="1"/>
</dbReference>
<dbReference type="InterPro" id="IPR013094">
    <property type="entry name" value="AB_hydrolase_3"/>
</dbReference>
<dbReference type="OrthoDB" id="408631at2759"/>
<dbReference type="InterPro" id="IPR029058">
    <property type="entry name" value="AB_hydrolase_fold"/>
</dbReference>
<dbReference type="Gene3D" id="3.40.50.1820">
    <property type="entry name" value="alpha/beta hydrolase"/>
    <property type="match status" value="1"/>
</dbReference>